<dbReference type="Proteomes" id="UP000626109">
    <property type="component" value="Unassembled WGS sequence"/>
</dbReference>
<evidence type="ECO:0000256" key="2">
    <source>
        <dbReference type="SAM" id="Phobius"/>
    </source>
</evidence>
<evidence type="ECO:0000313" key="5">
    <source>
        <dbReference type="Proteomes" id="UP000626109"/>
    </source>
</evidence>
<evidence type="ECO:0000259" key="3">
    <source>
        <dbReference type="PROSITE" id="PS50081"/>
    </source>
</evidence>
<comment type="caution">
    <text evidence="4">The sequence shown here is derived from an EMBL/GenBank/DDBJ whole genome shotgun (WGS) entry which is preliminary data.</text>
</comment>
<keyword evidence="2" id="KW-1133">Transmembrane helix</keyword>
<feature type="domain" description="Phorbol-ester/DAG-type" evidence="3">
    <location>
        <begin position="118"/>
        <end position="168"/>
    </location>
</feature>
<keyword evidence="2" id="KW-0812">Transmembrane</keyword>
<sequence>MDIALPVHPGLNAALQANVQGLPPWLKASVYILQKLMYAYLQAPDSPTAVAPEREIDIQIHETQLASELKLEIWQFALLQMIFMMFALLGFGIGAQYTVRVSGRAALRLSTRIRTSTTSLFTSTSLPPKAKCKACKTELTDQETDSGTACVLCGARCHQQCLHDCAVCPDVHACAVCLVQHMNGHFREVPVLHDGKREEPEEPQTQVSQAKTATEDPTFCFSTPEHRPTRSSSESSQVSLEPEQQLHLQPMPDVSNKPPGDKPRRERMQSVSQEP</sequence>
<evidence type="ECO:0000256" key="1">
    <source>
        <dbReference type="SAM" id="MobiDB-lite"/>
    </source>
</evidence>
<proteinExistence type="predicted"/>
<organism evidence="4 5">
    <name type="scientific">Polarella glacialis</name>
    <name type="common">Dinoflagellate</name>
    <dbReference type="NCBI Taxonomy" id="89957"/>
    <lineage>
        <taxon>Eukaryota</taxon>
        <taxon>Sar</taxon>
        <taxon>Alveolata</taxon>
        <taxon>Dinophyceae</taxon>
        <taxon>Suessiales</taxon>
        <taxon>Suessiaceae</taxon>
        <taxon>Polarella</taxon>
    </lineage>
</organism>
<dbReference type="InterPro" id="IPR002219">
    <property type="entry name" value="PKC_DAG/PE"/>
</dbReference>
<dbReference type="EMBL" id="CAJNNW010026735">
    <property type="protein sequence ID" value="CAE8687340.1"/>
    <property type="molecule type" value="Genomic_DNA"/>
</dbReference>
<accession>A0A813JUK8</accession>
<dbReference type="PROSITE" id="PS50081">
    <property type="entry name" value="ZF_DAG_PE_2"/>
    <property type="match status" value="1"/>
</dbReference>
<feature type="region of interest" description="Disordered" evidence="1">
    <location>
        <begin position="194"/>
        <end position="275"/>
    </location>
</feature>
<feature type="compositionally biased region" description="Polar residues" evidence="1">
    <location>
        <begin position="203"/>
        <end position="212"/>
    </location>
</feature>
<feature type="compositionally biased region" description="Basic and acidic residues" evidence="1">
    <location>
        <begin position="259"/>
        <end position="268"/>
    </location>
</feature>
<protein>
    <recommendedName>
        <fullName evidence="3">Phorbol-ester/DAG-type domain-containing protein</fullName>
    </recommendedName>
</protein>
<gene>
    <name evidence="4" type="ORF">PGLA2088_LOCUS25427</name>
</gene>
<dbReference type="AlphaFoldDB" id="A0A813JUK8"/>
<feature type="compositionally biased region" description="Low complexity" evidence="1">
    <location>
        <begin position="231"/>
        <end position="245"/>
    </location>
</feature>
<reference evidence="4" key="1">
    <citation type="submission" date="2021-02" db="EMBL/GenBank/DDBJ databases">
        <authorList>
            <person name="Dougan E. K."/>
            <person name="Rhodes N."/>
            <person name="Thang M."/>
            <person name="Chan C."/>
        </authorList>
    </citation>
    <scope>NUCLEOTIDE SEQUENCE</scope>
</reference>
<feature type="transmembrane region" description="Helical" evidence="2">
    <location>
        <begin position="73"/>
        <end position="99"/>
    </location>
</feature>
<keyword evidence="2" id="KW-0472">Membrane</keyword>
<evidence type="ECO:0000313" key="4">
    <source>
        <dbReference type="EMBL" id="CAE8687340.1"/>
    </source>
</evidence>
<name>A0A813JUK8_POLGL</name>